<evidence type="ECO:0000313" key="1">
    <source>
        <dbReference type="EMBL" id="JAH00185.1"/>
    </source>
</evidence>
<reference evidence="1" key="1">
    <citation type="submission" date="2014-11" db="EMBL/GenBank/DDBJ databases">
        <authorList>
            <person name="Amaro Gonzalez C."/>
        </authorList>
    </citation>
    <scope>NUCLEOTIDE SEQUENCE</scope>
</reference>
<dbReference type="EMBL" id="GBXM01108392">
    <property type="protein sequence ID" value="JAH00185.1"/>
    <property type="molecule type" value="Transcribed_RNA"/>
</dbReference>
<accession>A0A0E9P7Z9</accession>
<dbReference type="AlphaFoldDB" id="A0A0E9P7Z9"/>
<sequence length="30" mass="3159">MASEKEPAAFSPGLLADSLSCWVGPHWLTG</sequence>
<name>A0A0E9P7Z9_ANGAN</name>
<reference evidence="1" key="2">
    <citation type="journal article" date="2015" name="Fish Shellfish Immunol.">
        <title>Early steps in the European eel (Anguilla anguilla)-Vibrio vulnificus interaction in the gills: Role of the RtxA13 toxin.</title>
        <authorList>
            <person name="Callol A."/>
            <person name="Pajuelo D."/>
            <person name="Ebbesson L."/>
            <person name="Teles M."/>
            <person name="MacKenzie S."/>
            <person name="Amaro C."/>
        </authorList>
    </citation>
    <scope>NUCLEOTIDE SEQUENCE</scope>
</reference>
<protein>
    <submittedName>
        <fullName evidence="1">Uncharacterized protein</fullName>
    </submittedName>
</protein>
<proteinExistence type="predicted"/>
<organism evidence="1">
    <name type="scientific">Anguilla anguilla</name>
    <name type="common">European freshwater eel</name>
    <name type="synonym">Muraena anguilla</name>
    <dbReference type="NCBI Taxonomy" id="7936"/>
    <lineage>
        <taxon>Eukaryota</taxon>
        <taxon>Metazoa</taxon>
        <taxon>Chordata</taxon>
        <taxon>Craniata</taxon>
        <taxon>Vertebrata</taxon>
        <taxon>Euteleostomi</taxon>
        <taxon>Actinopterygii</taxon>
        <taxon>Neopterygii</taxon>
        <taxon>Teleostei</taxon>
        <taxon>Anguilliformes</taxon>
        <taxon>Anguillidae</taxon>
        <taxon>Anguilla</taxon>
    </lineage>
</organism>